<evidence type="ECO:0000313" key="2">
    <source>
        <dbReference type="Proteomes" id="UP000813824"/>
    </source>
</evidence>
<dbReference type="Proteomes" id="UP000813824">
    <property type="component" value="Unassembled WGS sequence"/>
</dbReference>
<evidence type="ECO:0000313" key="1">
    <source>
        <dbReference type="EMBL" id="KAH8102997.1"/>
    </source>
</evidence>
<proteinExistence type="predicted"/>
<dbReference type="AlphaFoldDB" id="A0A8K0XRW3"/>
<comment type="caution">
    <text evidence="1">The sequence shown here is derived from an EMBL/GenBank/DDBJ whole genome shotgun (WGS) entry which is preliminary data.</text>
</comment>
<organism evidence="1 2">
    <name type="scientific">Cristinia sonorae</name>
    <dbReference type="NCBI Taxonomy" id="1940300"/>
    <lineage>
        <taxon>Eukaryota</taxon>
        <taxon>Fungi</taxon>
        <taxon>Dikarya</taxon>
        <taxon>Basidiomycota</taxon>
        <taxon>Agaricomycotina</taxon>
        <taxon>Agaricomycetes</taxon>
        <taxon>Agaricomycetidae</taxon>
        <taxon>Agaricales</taxon>
        <taxon>Pleurotineae</taxon>
        <taxon>Stephanosporaceae</taxon>
        <taxon>Cristinia</taxon>
    </lineage>
</organism>
<sequence>MYFGGNPETMPRYPCHFTISDASLTTASFTSLLNIFTGTSLTLTSLTLSPKLSTALEQGFSTSGWTILPSSFASLRNICLSGVSNRQRQAGKVELGSEEGWADEVLHIYNAATLSSFTITRNLRIEQDMRIFTDFLVANGQNLRQLSLDLTSTTLSTLTSLNAECVEDTVGLDGFGCIPDSWHTVDLSVCCPHLRNVAFLFSVDTFGYPGSRHIPSDTVLQWRYALRFLSTAPHSLTRITIAFPLKFFEFSSYGRPWDNRDGTIHQVDWKKWEEVAGQFDNLECLEVGVLPDFIRRSSVGNPSHIIGLEDFVKSKFPALYARGIIRVFSRTQ</sequence>
<dbReference type="EMBL" id="JAEVFJ010000008">
    <property type="protein sequence ID" value="KAH8102997.1"/>
    <property type="molecule type" value="Genomic_DNA"/>
</dbReference>
<accession>A0A8K0XRW3</accession>
<name>A0A8K0XRW3_9AGAR</name>
<dbReference type="OrthoDB" id="10658980at2759"/>
<gene>
    <name evidence="1" type="ORF">BXZ70DRAFT_1006172</name>
</gene>
<reference evidence="1" key="1">
    <citation type="journal article" date="2021" name="New Phytol.">
        <title>Evolutionary innovations through gain and loss of genes in the ectomycorrhizal Boletales.</title>
        <authorList>
            <person name="Wu G."/>
            <person name="Miyauchi S."/>
            <person name="Morin E."/>
            <person name="Kuo A."/>
            <person name="Drula E."/>
            <person name="Varga T."/>
            <person name="Kohler A."/>
            <person name="Feng B."/>
            <person name="Cao Y."/>
            <person name="Lipzen A."/>
            <person name="Daum C."/>
            <person name="Hundley H."/>
            <person name="Pangilinan J."/>
            <person name="Johnson J."/>
            <person name="Barry K."/>
            <person name="LaButti K."/>
            <person name="Ng V."/>
            <person name="Ahrendt S."/>
            <person name="Min B."/>
            <person name="Choi I.G."/>
            <person name="Park H."/>
            <person name="Plett J.M."/>
            <person name="Magnuson J."/>
            <person name="Spatafora J.W."/>
            <person name="Nagy L.G."/>
            <person name="Henrissat B."/>
            <person name="Grigoriev I.V."/>
            <person name="Yang Z.L."/>
            <person name="Xu J."/>
            <person name="Martin F.M."/>
        </authorList>
    </citation>
    <scope>NUCLEOTIDE SEQUENCE</scope>
    <source>
        <strain evidence="1">KKN 215</strain>
    </source>
</reference>
<protein>
    <submittedName>
        <fullName evidence="1">Uncharacterized protein</fullName>
    </submittedName>
</protein>
<keyword evidence="2" id="KW-1185">Reference proteome</keyword>